<protein>
    <submittedName>
        <fullName evidence="2">DUF3291 domain-containing protein</fullName>
    </submittedName>
</protein>
<keyword evidence="3" id="KW-1185">Reference proteome</keyword>
<dbReference type="Pfam" id="PF11695">
    <property type="entry name" value="DUF3291"/>
    <property type="match status" value="1"/>
</dbReference>
<dbReference type="EMBL" id="VMNX01000043">
    <property type="protein sequence ID" value="MPY49711.1"/>
    <property type="molecule type" value="Genomic_DNA"/>
</dbReference>
<name>A0A5N8WQM4_9ACTN</name>
<dbReference type="InterPro" id="IPR011008">
    <property type="entry name" value="Dimeric_a/b-barrel"/>
</dbReference>
<dbReference type="Proteomes" id="UP000373149">
    <property type="component" value="Unassembled WGS sequence"/>
</dbReference>
<comment type="caution">
    <text evidence="2">The sequence shown here is derived from an EMBL/GenBank/DDBJ whole genome shotgun (WGS) entry which is preliminary data.</text>
</comment>
<dbReference type="SUPFAM" id="SSF54909">
    <property type="entry name" value="Dimeric alpha+beta barrel"/>
    <property type="match status" value="1"/>
</dbReference>
<sequence>MTGFHLAQVNIGRILAPLDSPELADFVAQLPEINALAERSPGFVWRMVDDEGEDATGARPDESDDLLLINCSVWESVEALRNFTYRTDHLRVLSRRREWFQRLAEAYQALWWIPAGHRPSIAEAMERVALVREHGPGPTAFTFRDTYPAPARSAQV</sequence>
<organism evidence="2 3">
    <name type="scientific">Streptomyces acidicola</name>
    <dbReference type="NCBI Taxonomy" id="2596892"/>
    <lineage>
        <taxon>Bacteria</taxon>
        <taxon>Bacillati</taxon>
        <taxon>Actinomycetota</taxon>
        <taxon>Actinomycetes</taxon>
        <taxon>Kitasatosporales</taxon>
        <taxon>Streptomycetaceae</taxon>
        <taxon>Streptomyces</taxon>
    </lineage>
</organism>
<evidence type="ECO:0000313" key="3">
    <source>
        <dbReference type="Proteomes" id="UP000373149"/>
    </source>
</evidence>
<evidence type="ECO:0000313" key="2">
    <source>
        <dbReference type="EMBL" id="MPY49711.1"/>
    </source>
</evidence>
<accession>A0A5N8WQM4</accession>
<proteinExistence type="predicted"/>
<evidence type="ECO:0000259" key="1">
    <source>
        <dbReference type="Pfam" id="PF11695"/>
    </source>
</evidence>
<gene>
    <name evidence="2" type="ORF">FPZ41_14520</name>
</gene>
<dbReference type="RefSeq" id="WP_152862683.1">
    <property type="nucleotide sequence ID" value="NZ_VMNX01000043.1"/>
</dbReference>
<reference evidence="2 3" key="1">
    <citation type="submission" date="2019-09" db="EMBL/GenBank/DDBJ databases">
        <authorList>
            <person name="Duangmal K."/>
            <person name="Teo W.F.A."/>
            <person name="Lipun K."/>
        </authorList>
    </citation>
    <scope>NUCLEOTIDE SEQUENCE [LARGE SCALE GENOMIC DNA]</scope>
    <source>
        <strain evidence="2 3">K1PN6</strain>
    </source>
</reference>
<feature type="domain" description="DUF3291" evidence="1">
    <location>
        <begin position="6"/>
        <end position="145"/>
    </location>
</feature>
<dbReference type="AlphaFoldDB" id="A0A5N8WQM4"/>
<dbReference type="InterPro" id="IPR021708">
    <property type="entry name" value="DUF3291"/>
</dbReference>